<dbReference type="Pfam" id="PF03734">
    <property type="entry name" value="YkuD"/>
    <property type="match status" value="1"/>
</dbReference>
<dbReference type="GO" id="GO:0071972">
    <property type="term" value="F:peptidoglycan L,D-transpeptidase activity"/>
    <property type="evidence" value="ECO:0007669"/>
    <property type="project" value="TreeGrafter"/>
</dbReference>
<dbReference type="GO" id="GO:0005576">
    <property type="term" value="C:extracellular region"/>
    <property type="evidence" value="ECO:0007669"/>
    <property type="project" value="TreeGrafter"/>
</dbReference>
<dbReference type="OrthoDB" id="177750at2"/>
<evidence type="ECO:0000256" key="2">
    <source>
        <dbReference type="ARBA" id="ARBA00022679"/>
    </source>
</evidence>
<protein>
    <submittedName>
        <fullName evidence="8">L,D-transpeptidase catalytic domain</fullName>
    </submittedName>
</protein>
<dbReference type="InterPro" id="IPR005490">
    <property type="entry name" value="LD_TPept_cat_dom"/>
</dbReference>
<dbReference type="CDD" id="cd16913">
    <property type="entry name" value="YkuD_like"/>
    <property type="match status" value="1"/>
</dbReference>
<sequence>MRKKLSKRVLVLLLTLANLVVAYGLCRQLLVTHQSAEVRIDESTLGKAIKKPKVDKVYPDLSKYDQLSILVSISQQKMIVYSGNKVIFKTKVSTGAKETPTPTGKFAIEAEREEFTYDDSLNRGRCYWVSFKDHGAYQFQSVPTDWKGKVLKGEAKSLGTACSDGNVRLSKEDAKWLFEKMPEGTIVSIH</sequence>
<dbReference type="SUPFAM" id="SSF141523">
    <property type="entry name" value="L,D-transpeptidase catalytic domain-like"/>
    <property type="match status" value="1"/>
</dbReference>
<dbReference type="PANTHER" id="PTHR30582">
    <property type="entry name" value="L,D-TRANSPEPTIDASE"/>
    <property type="match status" value="1"/>
</dbReference>
<keyword evidence="4 6" id="KW-0573">Peptidoglycan synthesis</keyword>
<name>A0A1H0LUV7_STREI</name>
<comment type="caution">
    <text evidence="6">Lacks conserved residue(s) required for the propagation of feature annotation.</text>
</comment>
<dbReference type="InterPro" id="IPR050979">
    <property type="entry name" value="LD-transpeptidase"/>
</dbReference>
<evidence type="ECO:0000256" key="4">
    <source>
        <dbReference type="ARBA" id="ARBA00022984"/>
    </source>
</evidence>
<dbReference type="GO" id="GO:0016740">
    <property type="term" value="F:transferase activity"/>
    <property type="evidence" value="ECO:0007669"/>
    <property type="project" value="UniProtKB-KW"/>
</dbReference>
<evidence type="ECO:0000256" key="1">
    <source>
        <dbReference type="ARBA" id="ARBA00004752"/>
    </source>
</evidence>
<dbReference type="PROSITE" id="PS52029">
    <property type="entry name" value="LD_TPASE"/>
    <property type="match status" value="1"/>
</dbReference>
<evidence type="ECO:0000256" key="3">
    <source>
        <dbReference type="ARBA" id="ARBA00022960"/>
    </source>
</evidence>
<proteinExistence type="predicted"/>
<keyword evidence="3 6" id="KW-0133">Cell shape</keyword>
<dbReference type="UniPathway" id="UPA00219"/>
<organism evidence="8 9">
    <name type="scientific">Streptococcus equinus</name>
    <name type="common">Streptococcus bovis</name>
    <dbReference type="NCBI Taxonomy" id="1335"/>
    <lineage>
        <taxon>Bacteria</taxon>
        <taxon>Bacillati</taxon>
        <taxon>Bacillota</taxon>
        <taxon>Bacilli</taxon>
        <taxon>Lactobacillales</taxon>
        <taxon>Streptococcaceae</taxon>
        <taxon>Streptococcus</taxon>
    </lineage>
</organism>
<keyword evidence="5 6" id="KW-0961">Cell wall biogenesis/degradation</keyword>
<evidence type="ECO:0000313" key="9">
    <source>
        <dbReference type="Proteomes" id="UP000183816"/>
    </source>
</evidence>
<keyword evidence="2" id="KW-0808">Transferase</keyword>
<dbReference type="EMBL" id="FNJK01000002">
    <property type="protein sequence ID" value="SDO71680.1"/>
    <property type="molecule type" value="Genomic_DNA"/>
</dbReference>
<dbReference type="Gene3D" id="2.40.440.10">
    <property type="entry name" value="L,D-transpeptidase catalytic domain-like"/>
    <property type="match status" value="1"/>
</dbReference>
<evidence type="ECO:0000259" key="7">
    <source>
        <dbReference type="PROSITE" id="PS52029"/>
    </source>
</evidence>
<dbReference type="PANTHER" id="PTHR30582:SF2">
    <property type="entry name" value="L,D-TRANSPEPTIDASE YCIB-RELATED"/>
    <property type="match status" value="1"/>
</dbReference>
<dbReference type="RefSeq" id="WP_074481882.1">
    <property type="nucleotide sequence ID" value="NZ_FNJK01000002.1"/>
</dbReference>
<gene>
    <name evidence="8" type="ORF">SAMN05216347_10282</name>
</gene>
<feature type="domain" description="L,D-TPase catalytic" evidence="7">
    <location>
        <begin position="67"/>
        <end position="190"/>
    </location>
</feature>
<dbReference type="InterPro" id="IPR038063">
    <property type="entry name" value="Transpep_catalytic_dom"/>
</dbReference>
<dbReference type="GO" id="GO:0008360">
    <property type="term" value="P:regulation of cell shape"/>
    <property type="evidence" value="ECO:0007669"/>
    <property type="project" value="UniProtKB-UniRule"/>
</dbReference>
<dbReference type="AlphaFoldDB" id="A0A1H0LUV7"/>
<dbReference type="Proteomes" id="UP000183816">
    <property type="component" value="Unassembled WGS sequence"/>
</dbReference>
<dbReference type="GO" id="GO:0018104">
    <property type="term" value="P:peptidoglycan-protein cross-linking"/>
    <property type="evidence" value="ECO:0007669"/>
    <property type="project" value="TreeGrafter"/>
</dbReference>
<dbReference type="GO" id="GO:0071555">
    <property type="term" value="P:cell wall organization"/>
    <property type="evidence" value="ECO:0007669"/>
    <property type="project" value="UniProtKB-UniRule"/>
</dbReference>
<comment type="pathway">
    <text evidence="1 6">Cell wall biogenesis; peptidoglycan biosynthesis.</text>
</comment>
<evidence type="ECO:0000256" key="5">
    <source>
        <dbReference type="ARBA" id="ARBA00023316"/>
    </source>
</evidence>
<evidence type="ECO:0000313" key="8">
    <source>
        <dbReference type="EMBL" id="SDO71680.1"/>
    </source>
</evidence>
<accession>A0A1H0LUV7</accession>
<evidence type="ECO:0000256" key="6">
    <source>
        <dbReference type="PROSITE-ProRule" id="PRU01373"/>
    </source>
</evidence>
<reference evidence="8 9" key="1">
    <citation type="submission" date="2016-10" db="EMBL/GenBank/DDBJ databases">
        <authorList>
            <person name="de Groot N.N."/>
        </authorList>
    </citation>
    <scope>NUCLEOTIDE SEQUENCE [LARGE SCALE GENOMIC DNA]</scope>
    <source>
        <strain evidence="8 9">Sb04</strain>
    </source>
</reference>